<dbReference type="Proteomes" id="UP000095287">
    <property type="component" value="Unplaced"/>
</dbReference>
<accession>A0A1I7ZYS9</accession>
<protein>
    <submittedName>
        <fullName evidence="2">Uncharacterized protein</fullName>
    </submittedName>
</protein>
<dbReference type="WBParaSite" id="L893_g31114.t1">
    <property type="protein sequence ID" value="L893_g31114.t1"/>
    <property type="gene ID" value="L893_g31114"/>
</dbReference>
<sequence length="136" mass="15026">MEVANAPPPTIRLSHSSPNCLFKPCDSHVHILPPLVLTEDHEEHAVVADFELVSLDGRGDASTDTGSVKCPRGVALRGGEVAEVVAARNITFIIARIILSRGAIVLWTPVFHIPAIQWLWRYGFYLQHFGQEFGLF</sequence>
<dbReference type="AlphaFoldDB" id="A0A1I7ZYS9"/>
<organism evidence="1 2">
    <name type="scientific">Steinernema glaseri</name>
    <dbReference type="NCBI Taxonomy" id="37863"/>
    <lineage>
        <taxon>Eukaryota</taxon>
        <taxon>Metazoa</taxon>
        <taxon>Ecdysozoa</taxon>
        <taxon>Nematoda</taxon>
        <taxon>Chromadorea</taxon>
        <taxon>Rhabditida</taxon>
        <taxon>Tylenchina</taxon>
        <taxon>Panagrolaimomorpha</taxon>
        <taxon>Strongyloidoidea</taxon>
        <taxon>Steinernematidae</taxon>
        <taxon>Steinernema</taxon>
    </lineage>
</organism>
<name>A0A1I7ZYS9_9BILA</name>
<evidence type="ECO:0000313" key="1">
    <source>
        <dbReference type="Proteomes" id="UP000095287"/>
    </source>
</evidence>
<keyword evidence="1" id="KW-1185">Reference proteome</keyword>
<evidence type="ECO:0000313" key="2">
    <source>
        <dbReference type="WBParaSite" id="L893_g31114.t1"/>
    </source>
</evidence>
<reference evidence="2" key="1">
    <citation type="submission" date="2016-11" db="UniProtKB">
        <authorList>
            <consortium name="WormBaseParasite"/>
        </authorList>
    </citation>
    <scope>IDENTIFICATION</scope>
</reference>
<proteinExistence type="predicted"/>